<dbReference type="InterPro" id="IPR020103">
    <property type="entry name" value="PsdUridine_synth_cat_dom_sf"/>
</dbReference>
<accession>A0ABQ3BV30</accession>
<feature type="domain" description="tRNA pseudouridylate synthase B C-terminal" evidence="7">
    <location>
        <begin position="181"/>
        <end position="240"/>
    </location>
</feature>
<evidence type="ECO:0000313" key="8">
    <source>
        <dbReference type="EMBL" id="GGZ58497.1"/>
    </source>
</evidence>
<evidence type="ECO:0000256" key="4">
    <source>
        <dbReference type="ARBA" id="ARBA00023235"/>
    </source>
</evidence>
<keyword evidence="9" id="KW-1185">Reference proteome</keyword>
<proteinExistence type="inferred from homology"/>
<dbReference type="PANTHER" id="PTHR13767:SF2">
    <property type="entry name" value="PSEUDOURIDYLATE SYNTHASE TRUB1"/>
    <property type="match status" value="1"/>
</dbReference>
<gene>
    <name evidence="5 8" type="primary">truB</name>
    <name evidence="8" type="ORF">GCM10008101_10250</name>
</gene>
<evidence type="ECO:0000313" key="9">
    <source>
        <dbReference type="Proteomes" id="UP000643403"/>
    </source>
</evidence>
<protein>
    <recommendedName>
        <fullName evidence="5">tRNA pseudouridine synthase B</fullName>
        <ecNumber evidence="5">5.4.99.25</ecNumber>
    </recommendedName>
    <alternativeName>
        <fullName evidence="5">tRNA pseudouridine(55) synthase</fullName>
        <shortName evidence="5">Psi55 synthase</shortName>
    </alternativeName>
    <alternativeName>
        <fullName evidence="5">tRNA pseudouridylate synthase</fullName>
    </alternativeName>
    <alternativeName>
        <fullName evidence="5">tRNA-uridine isomerase</fullName>
    </alternativeName>
</protein>
<evidence type="ECO:0000256" key="1">
    <source>
        <dbReference type="ARBA" id="ARBA00000385"/>
    </source>
</evidence>
<dbReference type="Pfam" id="PF16198">
    <property type="entry name" value="TruB_C_2"/>
    <property type="match status" value="1"/>
</dbReference>
<feature type="domain" description="Pseudouridine synthase II N-terminal" evidence="6">
    <location>
        <begin position="32"/>
        <end position="180"/>
    </location>
</feature>
<comment type="function">
    <text evidence="5">Responsible for synthesis of pseudouridine from uracil-55 in the psi GC loop of transfer RNAs.</text>
</comment>
<dbReference type="InterPro" id="IPR002501">
    <property type="entry name" value="PsdUridine_synth_N"/>
</dbReference>
<sequence length="326" mass="34782">MKGKTRFRRLDGILLLDKPSGMSSNQALQRVRHLFRAEKAGHTGSLDPLATGLLPVCFGEATKIAGLLLGSRKAYETVATLGATTDTDDADGVVLRERPVPVLENAAIEAALVPFHGRIRQRAPIYSALKQGGEPLYAMARRGQTVEAPERDVEVDAFRLVERGDGWLRLHVECGSGTYVRSLVRDLGEALGCGAHVASLRRLWVEPFRQPAMLTLEALQQQADQGVDLDAHLLPIDAGLSRFHRVVLDADSARRFGYGQSLAFDAVSSTAIGSDTPGGGSSAASHGASDLSVVVGPGGTLLGLASREGDRLRPQRLFSWASTTAA</sequence>
<evidence type="ECO:0000256" key="5">
    <source>
        <dbReference type="HAMAP-Rule" id="MF_01080"/>
    </source>
</evidence>
<comment type="catalytic activity">
    <reaction evidence="1 5">
        <text>uridine(55) in tRNA = pseudouridine(55) in tRNA</text>
        <dbReference type="Rhea" id="RHEA:42532"/>
        <dbReference type="Rhea" id="RHEA-COMP:10101"/>
        <dbReference type="Rhea" id="RHEA-COMP:10102"/>
        <dbReference type="ChEBI" id="CHEBI:65314"/>
        <dbReference type="ChEBI" id="CHEBI:65315"/>
        <dbReference type="EC" id="5.4.99.25"/>
    </reaction>
</comment>
<comment type="similarity">
    <text evidence="2 5">Belongs to the pseudouridine synthase TruB family. Type 1 subfamily.</text>
</comment>
<reference evidence="9" key="1">
    <citation type="journal article" date="2019" name="Int. J. Syst. Evol. Microbiol.">
        <title>The Global Catalogue of Microorganisms (GCM) 10K type strain sequencing project: providing services to taxonomists for standard genome sequencing and annotation.</title>
        <authorList>
            <consortium name="The Broad Institute Genomics Platform"/>
            <consortium name="The Broad Institute Genome Sequencing Center for Infectious Disease"/>
            <person name="Wu L."/>
            <person name="Ma J."/>
        </authorList>
    </citation>
    <scope>NUCLEOTIDE SEQUENCE [LARGE SCALE GENOMIC DNA]</scope>
    <source>
        <strain evidence="9">KCTC 22558</strain>
    </source>
</reference>
<dbReference type="Gene3D" id="3.30.2350.10">
    <property type="entry name" value="Pseudouridine synthase"/>
    <property type="match status" value="1"/>
</dbReference>
<keyword evidence="4 5" id="KW-0413">Isomerase</keyword>
<evidence type="ECO:0000256" key="3">
    <source>
        <dbReference type="ARBA" id="ARBA00022694"/>
    </source>
</evidence>
<dbReference type="InterPro" id="IPR032819">
    <property type="entry name" value="TruB_C"/>
</dbReference>
<evidence type="ECO:0000259" key="6">
    <source>
        <dbReference type="Pfam" id="PF01509"/>
    </source>
</evidence>
<name>A0ABQ3BV30_9GAMM</name>
<dbReference type="EC" id="5.4.99.25" evidence="5"/>
<dbReference type="EMBL" id="BMXY01000001">
    <property type="protein sequence ID" value="GGZ58497.1"/>
    <property type="molecule type" value="Genomic_DNA"/>
</dbReference>
<dbReference type="CDD" id="cd02573">
    <property type="entry name" value="PseudoU_synth_EcTruB"/>
    <property type="match status" value="1"/>
</dbReference>
<organism evidence="8 9">
    <name type="scientific">Cognatilysobacter xinjiangensis</name>
    <dbReference type="NCBI Taxonomy" id="546892"/>
    <lineage>
        <taxon>Bacteria</taxon>
        <taxon>Pseudomonadati</taxon>
        <taxon>Pseudomonadota</taxon>
        <taxon>Gammaproteobacteria</taxon>
        <taxon>Lysobacterales</taxon>
        <taxon>Lysobacteraceae</taxon>
        <taxon>Cognatilysobacter</taxon>
    </lineage>
</organism>
<dbReference type="HAMAP" id="MF_01080">
    <property type="entry name" value="TruB_bact"/>
    <property type="match status" value="1"/>
</dbReference>
<dbReference type="PANTHER" id="PTHR13767">
    <property type="entry name" value="TRNA-PSEUDOURIDINE SYNTHASE"/>
    <property type="match status" value="1"/>
</dbReference>
<dbReference type="SUPFAM" id="SSF55120">
    <property type="entry name" value="Pseudouridine synthase"/>
    <property type="match status" value="1"/>
</dbReference>
<evidence type="ECO:0000259" key="7">
    <source>
        <dbReference type="Pfam" id="PF16198"/>
    </source>
</evidence>
<keyword evidence="3 5" id="KW-0819">tRNA processing</keyword>
<feature type="active site" description="Nucleophile" evidence="5">
    <location>
        <position position="47"/>
    </location>
</feature>
<dbReference type="InterPro" id="IPR014780">
    <property type="entry name" value="tRNA_psdUridine_synth_TruB"/>
</dbReference>
<evidence type="ECO:0000256" key="2">
    <source>
        <dbReference type="ARBA" id="ARBA00005642"/>
    </source>
</evidence>
<comment type="caution">
    <text evidence="8">The sequence shown here is derived from an EMBL/GenBank/DDBJ whole genome shotgun (WGS) entry which is preliminary data.</text>
</comment>
<dbReference type="Pfam" id="PF01509">
    <property type="entry name" value="TruB_N"/>
    <property type="match status" value="1"/>
</dbReference>
<dbReference type="NCBIfam" id="TIGR00431">
    <property type="entry name" value="TruB"/>
    <property type="match status" value="1"/>
</dbReference>
<dbReference type="Proteomes" id="UP000643403">
    <property type="component" value="Unassembled WGS sequence"/>
</dbReference>